<evidence type="ECO:0000313" key="6">
    <source>
        <dbReference type="Proteomes" id="UP000190188"/>
    </source>
</evidence>
<dbReference type="InterPro" id="IPR027417">
    <property type="entry name" value="P-loop_NTPase"/>
</dbReference>
<dbReference type="InterPro" id="IPR003439">
    <property type="entry name" value="ABC_transporter-like_ATP-bd"/>
</dbReference>
<keyword evidence="6" id="KW-1185">Reference proteome</keyword>
<dbReference type="Gene3D" id="3.40.50.300">
    <property type="entry name" value="P-loop containing nucleotide triphosphate hydrolases"/>
    <property type="match status" value="1"/>
</dbReference>
<keyword evidence="3 5" id="KW-0067">ATP-binding</keyword>
<proteinExistence type="predicted"/>
<dbReference type="PROSITE" id="PS50893">
    <property type="entry name" value="ABC_TRANSPORTER_2"/>
    <property type="match status" value="1"/>
</dbReference>
<keyword evidence="2" id="KW-0547">Nucleotide-binding</keyword>
<evidence type="ECO:0000313" key="5">
    <source>
        <dbReference type="EMBL" id="OPA80617.1"/>
    </source>
</evidence>
<evidence type="ECO:0000256" key="3">
    <source>
        <dbReference type="ARBA" id="ARBA00022840"/>
    </source>
</evidence>
<dbReference type="PANTHER" id="PTHR42788:SF2">
    <property type="entry name" value="ABC TRANSPORTER ATP-BINDING PROTEIN"/>
    <property type="match status" value="1"/>
</dbReference>
<dbReference type="PANTHER" id="PTHR42788">
    <property type="entry name" value="TAURINE IMPORT ATP-BINDING PROTEIN-RELATED"/>
    <property type="match status" value="1"/>
</dbReference>
<name>A0A1T2XL77_9BACL</name>
<sequence>MPKLDVQGICKSFERDRTQHEILKNLSLSVLPGEFVSIIGPSGSGKSTLLQLIGGLHQPDGGSIRMDGADVTGRKGLISYMPQQPALFPWYTLEQNVLLALDITESNAKPRGSGARPSRAASREERRELAKSWLARAGLGGYEDAYPHVLSGGMQQRASFLRAMLSPQELICLDEPFGALDALTRLQMQQWLLSLWEEHRRSVLLVTHSIEEAIYLSDRIYVLSNAPAQTIAEFEVPFPRPRLESILDSETFMRMKRDIYQLLQSAGGMHV</sequence>
<evidence type="ECO:0000256" key="1">
    <source>
        <dbReference type="ARBA" id="ARBA00022448"/>
    </source>
</evidence>
<evidence type="ECO:0000259" key="4">
    <source>
        <dbReference type="PROSITE" id="PS50893"/>
    </source>
</evidence>
<dbReference type="InterPro" id="IPR017871">
    <property type="entry name" value="ABC_transporter-like_CS"/>
</dbReference>
<feature type="domain" description="ABC transporter" evidence="4">
    <location>
        <begin position="4"/>
        <end position="250"/>
    </location>
</feature>
<keyword evidence="1" id="KW-0813">Transport</keyword>
<organism evidence="5 6">
    <name type="scientific">Paenibacillus selenitireducens</name>
    <dbReference type="NCBI Taxonomy" id="1324314"/>
    <lineage>
        <taxon>Bacteria</taxon>
        <taxon>Bacillati</taxon>
        <taxon>Bacillota</taxon>
        <taxon>Bacilli</taxon>
        <taxon>Bacillales</taxon>
        <taxon>Paenibacillaceae</taxon>
        <taxon>Paenibacillus</taxon>
    </lineage>
</organism>
<protein>
    <submittedName>
        <fullName evidence="5">Nitrate ABC transporter ATP-binding protein</fullName>
    </submittedName>
</protein>
<dbReference type="InterPro" id="IPR050166">
    <property type="entry name" value="ABC_transporter_ATP-bind"/>
</dbReference>
<dbReference type="InterPro" id="IPR003593">
    <property type="entry name" value="AAA+_ATPase"/>
</dbReference>
<dbReference type="AlphaFoldDB" id="A0A1T2XL77"/>
<reference evidence="5 6" key="1">
    <citation type="submission" date="2017-01" db="EMBL/GenBank/DDBJ databases">
        <title>Genome analysis of Paenibacillus selenitrireducens ES3-24.</title>
        <authorList>
            <person name="Xu D."/>
            <person name="Yao R."/>
            <person name="Zheng S."/>
        </authorList>
    </citation>
    <scope>NUCLEOTIDE SEQUENCE [LARGE SCALE GENOMIC DNA]</scope>
    <source>
        <strain evidence="5 6">ES3-24</strain>
    </source>
</reference>
<dbReference type="SUPFAM" id="SSF52540">
    <property type="entry name" value="P-loop containing nucleoside triphosphate hydrolases"/>
    <property type="match status" value="1"/>
</dbReference>
<gene>
    <name evidence="5" type="ORF">BVG16_05090</name>
</gene>
<dbReference type="STRING" id="1324314.BVG16_05090"/>
<comment type="caution">
    <text evidence="5">The sequence shown here is derived from an EMBL/GenBank/DDBJ whole genome shotgun (WGS) entry which is preliminary data.</text>
</comment>
<dbReference type="Proteomes" id="UP000190188">
    <property type="component" value="Unassembled WGS sequence"/>
</dbReference>
<dbReference type="SMART" id="SM00382">
    <property type="entry name" value="AAA"/>
    <property type="match status" value="1"/>
</dbReference>
<dbReference type="EMBL" id="MSZX01000002">
    <property type="protein sequence ID" value="OPA80617.1"/>
    <property type="molecule type" value="Genomic_DNA"/>
</dbReference>
<dbReference type="CDD" id="cd03293">
    <property type="entry name" value="ABC_NrtD_SsuB_transporters"/>
    <property type="match status" value="1"/>
</dbReference>
<dbReference type="PROSITE" id="PS00211">
    <property type="entry name" value="ABC_TRANSPORTER_1"/>
    <property type="match status" value="1"/>
</dbReference>
<evidence type="ECO:0000256" key="2">
    <source>
        <dbReference type="ARBA" id="ARBA00022741"/>
    </source>
</evidence>
<dbReference type="GO" id="GO:0016887">
    <property type="term" value="F:ATP hydrolysis activity"/>
    <property type="evidence" value="ECO:0007669"/>
    <property type="project" value="InterPro"/>
</dbReference>
<accession>A0A1T2XL77</accession>
<dbReference type="GO" id="GO:0005524">
    <property type="term" value="F:ATP binding"/>
    <property type="evidence" value="ECO:0007669"/>
    <property type="project" value="UniProtKB-KW"/>
</dbReference>
<dbReference type="Pfam" id="PF00005">
    <property type="entry name" value="ABC_tran"/>
    <property type="match status" value="1"/>
</dbReference>
<dbReference type="OrthoDB" id="18967at2"/>